<dbReference type="AlphaFoldDB" id="A0A5B0MAY2"/>
<feature type="region of interest" description="Disordered" evidence="1">
    <location>
        <begin position="236"/>
        <end position="259"/>
    </location>
</feature>
<organism evidence="3 4">
    <name type="scientific">Puccinia graminis f. sp. tritici</name>
    <dbReference type="NCBI Taxonomy" id="56615"/>
    <lineage>
        <taxon>Eukaryota</taxon>
        <taxon>Fungi</taxon>
        <taxon>Dikarya</taxon>
        <taxon>Basidiomycota</taxon>
        <taxon>Pucciniomycotina</taxon>
        <taxon>Pucciniomycetes</taxon>
        <taxon>Pucciniales</taxon>
        <taxon>Pucciniaceae</taxon>
        <taxon>Puccinia</taxon>
    </lineage>
</organism>
<evidence type="ECO:0000313" key="3">
    <source>
        <dbReference type="EMBL" id="KAA1073842.1"/>
    </source>
</evidence>
<protein>
    <submittedName>
        <fullName evidence="3">Uncharacterized protein</fullName>
    </submittedName>
</protein>
<proteinExistence type="predicted"/>
<gene>
    <name evidence="3" type="ORF">PGTUg99_007340</name>
</gene>
<dbReference type="Proteomes" id="UP000325313">
    <property type="component" value="Unassembled WGS sequence"/>
</dbReference>
<reference evidence="3 4" key="1">
    <citation type="submission" date="2019-05" db="EMBL/GenBank/DDBJ databases">
        <title>Emergence of the Ug99 lineage of the wheat stem rust pathogen through somatic hybridization.</title>
        <authorList>
            <person name="Li F."/>
            <person name="Upadhyaya N.M."/>
            <person name="Sperschneider J."/>
            <person name="Matny O."/>
            <person name="Nguyen-Phuc H."/>
            <person name="Mago R."/>
            <person name="Raley C."/>
            <person name="Miller M.E."/>
            <person name="Silverstein K.A.T."/>
            <person name="Henningsen E."/>
            <person name="Hirsch C.D."/>
            <person name="Visser B."/>
            <person name="Pretorius Z.A."/>
            <person name="Steffenson B.J."/>
            <person name="Schwessinger B."/>
            <person name="Dodds P.N."/>
            <person name="Figueroa M."/>
        </authorList>
    </citation>
    <scope>NUCLEOTIDE SEQUENCE [LARGE SCALE GENOMIC DNA]</scope>
    <source>
        <strain evidence="3 4">Ug99</strain>
    </source>
</reference>
<name>A0A5B0MAY2_PUCGR</name>
<feature type="signal peptide" evidence="2">
    <location>
        <begin position="1"/>
        <end position="21"/>
    </location>
</feature>
<comment type="caution">
    <text evidence="3">The sequence shown here is derived from an EMBL/GenBank/DDBJ whole genome shotgun (WGS) entry which is preliminary data.</text>
</comment>
<evidence type="ECO:0000256" key="2">
    <source>
        <dbReference type="SAM" id="SignalP"/>
    </source>
</evidence>
<evidence type="ECO:0000256" key="1">
    <source>
        <dbReference type="SAM" id="MobiDB-lite"/>
    </source>
</evidence>
<feature type="chain" id="PRO_5023027296" evidence="2">
    <location>
        <begin position="22"/>
        <end position="308"/>
    </location>
</feature>
<dbReference type="EMBL" id="VDEP01000474">
    <property type="protein sequence ID" value="KAA1073842.1"/>
    <property type="molecule type" value="Genomic_DNA"/>
</dbReference>
<accession>A0A5B0MAY2</accession>
<evidence type="ECO:0000313" key="4">
    <source>
        <dbReference type="Proteomes" id="UP000325313"/>
    </source>
</evidence>
<keyword evidence="2" id="KW-0732">Signal</keyword>
<sequence length="308" mass="34023">MSSNLILVEWLLAASLPAAFGRNYMSQRDGGLWPKPSADQPCFAGIVAAPGTQDAAGDGGLTKSSSQSMRKPITADVLQDMNLGRAYSKPHAQIRLNPGARRLQTDRSNGIRRDCWIYIPFANLHSVIVNRRLVMTTKFFLQRPCDFYLEQNVALCQSIPVHYRSTVPVPAKWLLHYSPAVIFFSYSSRSVLKQQQLASRFISYPQLSKGLASSVLLGLGIVFVNILDLQLSPLDSTQPGSSLCTTSSTQPKLSTPDNSLTVSQYPQTVNQFNKTGRHPSGRIVQPDLCDTICPGLGRRSQFLHFPNR</sequence>